<dbReference type="EMBL" id="CATYWO010000006">
    <property type="protein sequence ID" value="CAJ0798824.1"/>
    <property type="molecule type" value="Genomic_DNA"/>
</dbReference>
<dbReference type="InterPro" id="IPR036291">
    <property type="entry name" value="NAD(P)-bd_dom_sf"/>
</dbReference>
<dbReference type="Proteomes" id="UP001189616">
    <property type="component" value="Unassembled WGS sequence"/>
</dbReference>
<keyword evidence="4" id="KW-0472">Membrane</keyword>
<dbReference type="Gene3D" id="3.90.180.10">
    <property type="entry name" value="Medium-chain alcohol dehydrogenases, catalytic domain"/>
    <property type="match status" value="1"/>
</dbReference>
<keyword evidence="4" id="KW-0812">Transmembrane</keyword>
<keyword evidence="6" id="KW-1185">Reference proteome</keyword>
<evidence type="ECO:0000256" key="4">
    <source>
        <dbReference type="SAM" id="Phobius"/>
    </source>
</evidence>
<feature type="transmembrane region" description="Helical" evidence="4">
    <location>
        <begin position="20"/>
        <end position="41"/>
    </location>
</feature>
<protein>
    <submittedName>
        <fullName evidence="5">Aldehyde reductase YahK</fullName>
        <ecNumber evidence="5">1.1.1.2</ecNumber>
    </submittedName>
</protein>
<keyword evidence="4" id="KW-1133">Transmembrane helix</keyword>
<gene>
    <name evidence="5" type="primary">yahK</name>
    <name evidence="5" type="ORF">LMG7141_03585</name>
</gene>
<reference evidence="5 6" key="1">
    <citation type="submission" date="2023-07" db="EMBL/GenBank/DDBJ databases">
        <authorList>
            <person name="Peeters C."/>
        </authorList>
    </citation>
    <scope>NUCLEOTIDE SEQUENCE [LARGE SCALE GENOMIC DNA]</scope>
    <source>
        <strain evidence="5 6">LMG 7141</strain>
    </source>
</reference>
<accession>A0ABN9J1A2</accession>
<proteinExistence type="predicted"/>
<sequence length="112" mass="12328">MKFPVGHGTDPYMNRQKHDGTMVVVGAVETLTYTSGVHFIFKRRSMTGPLIGGLPETQEMLDFCSEHNIVCDIETIAMNDVNQAYDRTVAGDVTFRFVIDMATPGEATAAIK</sequence>
<evidence type="ECO:0000256" key="2">
    <source>
        <dbReference type="ARBA" id="ARBA00022833"/>
    </source>
</evidence>
<name>A0ABN9J1A2_9RALS</name>
<dbReference type="PANTHER" id="PTHR42683">
    <property type="entry name" value="ALDEHYDE REDUCTASE"/>
    <property type="match status" value="1"/>
</dbReference>
<evidence type="ECO:0000313" key="5">
    <source>
        <dbReference type="EMBL" id="CAJ0798824.1"/>
    </source>
</evidence>
<keyword evidence="3 5" id="KW-0560">Oxidoreductase</keyword>
<dbReference type="GO" id="GO:0008106">
    <property type="term" value="F:alcohol dehydrogenase (NADP+) activity"/>
    <property type="evidence" value="ECO:0007669"/>
    <property type="project" value="UniProtKB-EC"/>
</dbReference>
<evidence type="ECO:0000313" key="6">
    <source>
        <dbReference type="Proteomes" id="UP001189616"/>
    </source>
</evidence>
<dbReference type="EC" id="1.1.1.2" evidence="5"/>
<dbReference type="SUPFAM" id="SSF51735">
    <property type="entry name" value="NAD(P)-binding Rossmann-fold domains"/>
    <property type="match status" value="1"/>
</dbReference>
<dbReference type="Gene3D" id="3.40.50.720">
    <property type="entry name" value="NAD(P)-binding Rossmann-like Domain"/>
    <property type="match status" value="1"/>
</dbReference>
<organism evidence="5 6">
    <name type="scientific">Ralstonia condita</name>
    <dbReference type="NCBI Taxonomy" id="3058600"/>
    <lineage>
        <taxon>Bacteria</taxon>
        <taxon>Pseudomonadati</taxon>
        <taxon>Pseudomonadota</taxon>
        <taxon>Betaproteobacteria</taxon>
        <taxon>Burkholderiales</taxon>
        <taxon>Burkholderiaceae</taxon>
        <taxon>Ralstonia</taxon>
    </lineage>
</organism>
<dbReference type="InterPro" id="IPR047109">
    <property type="entry name" value="CAD-like"/>
</dbReference>
<keyword evidence="2" id="KW-0862">Zinc</keyword>
<evidence type="ECO:0000256" key="1">
    <source>
        <dbReference type="ARBA" id="ARBA00022723"/>
    </source>
</evidence>
<keyword evidence="1" id="KW-0479">Metal-binding</keyword>
<comment type="caution">
    <text evidence="5">The sequence shown here is derived from an EMBL/GenBank/DDBJ whole genome shotgun (WGS) entry which is preliminary data.</text>
</comment>
<evidence type="ECO:0000256" key="3">
    <source>
        <dbReference type="ARBA" id="ARBA00023002"/>
    </source>
</evidence>